<dbReference type="PROSITE" id="PS51823">
    <property type="entry name" value="CLU"/>
    <property type="match status" value="1"/>
</dbReference>
<dbReference type="InterPro" id="IPR027523">
    <property type="entry name" value="CLU_prot"/>
</dbReference>
<dbReference type="InterPro" id="IPR025697">
    <property type="entry name" value="CLU_dom"/>
</dbReference>
<dbReference type="EMBL" id="CAIF01000223">
    <property type="protein sequence ID" value="CCH46040.1"/>
    <property type="molecule type" value="Genomic_DNA"/>
</dbReference>
<dbReference type="HOGENOM" id="CLU_003256_2_0_1"/>
<evidence type="ECO:0000313" key="5">
    <source>
        <dbReference type="Proteomes" id="UP000009328"/>
    </source>
</evidence>
<feature type="compositionally biased region" description="Basic and acidic residues" evidence="2">
    <location>
        <begin position="752"/>
        <end position="764"/>
    </location>
</feature>
<dbReference type="InterPro" id="IPR028275">
    <property type="entry name" value="CLU_N"/>
</dbReference>
<dbReference type="Pfam" id="PF15044">
    <property type="entry name" value="CLU_N"/>
    <property type="match status" value="1"/>
</dbReference>
<dbReference type="GO" id="GO:0048312">
    <property type="term" value="P:intracellular distribution of mitochondria"/>
    <property type="evidence" value="ECO:0007669"/>
    <property type="project" value="TreeGrafter"/>
</dbReference>
<dbReference type="PANTHER" id="PTHR12601">
    <property type="entry name" value="EUKARYOTIC TRANSLATION INITIATION FACTOR 3 SUBUNIT EIF-3"/>
    <property type="match status" value="1"/>
</dbReference>
<proteinExistence type="predicted"/>
<dbReference type="Pfam" id="PF12807">
    <property type="entry name" value="eIF3_p135"/>
    <property type="match status" value="1"/>
</dbReference>
<dbReference type="FunCoup" id="K0KLA8">
    <property type="interactions" value="1067"/>
</dbReference>
<dbReference type="InterPro" id="IPR033646">
    <property type="entry name" value="CLU-central"/>
</dbReference>
<keyword evidence="5" id="KW-1185">Reference proteome</keyword>
<reference evidence="4 5" key="1">
    <citation type="journal article" date="2012" name="Eukaryot. Cell">
        <title>Draft genome sequence of Wickerhamomyces ciferrii NRRL Y-1031 F-60-10.</title>
        <authorList>
            <person name="Schneider J."/>
            <person name="Andrea H."/>
            <person name="Blom J."/>
            <person name="Jaenicke S."/>
            <person name="Ruckert C."/>
            <person name="Schorsch C."/>
            <person name="Szczepanowski R."/>
            <person name="Farwick M."/>
            <person name="Goesmann A."/>
            <person name="Puhler A."/>
            <person name="Schaffer S."/>
            <person name="Tauch A."/>
            <person name="Kohler T."/>
            <person name="Brinkrolf K."/>
        </authorList>
    </citation>
    <scope>NUCLEOTIDE SEQUENCE [LARGE SCALE GENOMIC DNA]</scope>
    <source>
        <strain evidence="5">ATCC 14091 / BCRC 22168 / CBS 111 / JCM 3599 / NBRC 0793 / NRRL Y-1031 F-60-10</strain>
    </source>
</reference>
<dbReference type="GO" id="GO:0003729">
    <property type="term" value="F:mRNA binding"/>
    <property type="evidence" value="ECO:0007669"/>
    <property type="project" value="TreeGrafter"/>
</dbReference>
<feature type="compositionally biased region" description="Acidic residues" evidence="2">
    <location>
        <begin position="765"/>
        <end position="779"/>
    </location>
</feature>
<protein>
    <recommendedName>
        <fullName evidence="3">Clu domain-containing protein</fullName>
    </recommendedName>
</protein>
<comment type="caution">
    <text evidence="4">The sequence shown here is derived from an EMBL/GenBank/DDBJ whole genome shotgun (WGS) entry which is preliminary data.</text>
</comment>
<dbReference type="Pfam" id="PF13236">
    <property type="entry name" value="CLU"/>
    <property type="match status" value="1"/>
</dbReference>
<dbReference type="eggNOG" id="KOG1839">
    <property type="taxonomic scope" value="Eukaryota"/>
</dbReference>
<dbReference type="AlphaFoldDB" id="K0KLA8"/>
<dbReference type="Proteomes" id="UP000009328">
    <property type="component" value="Unassembled WGS sequence"/>
</dbReference>
<dbReference type="STRING" id="1206466.K0KLA8"/>
<dbReference type="SUPFAM" id="SSF103107">
    <property type="entry name" value="Hypothetical protein c14orf129, hspc210"/>
    <property type="match status" value="1"/>
</dbReference>
<feature type="domain" description="Clu" evidence="3">
    <location>
        <begin position="313"/>
        <end position="573"/>
    </location>
</feature>
<dbReference type="InterPro" id="IPR011990">
    <property type="entry name" value="TPR-like_helical_dom_sf"/>
</dbReference>
<dbReference type="InParanoid" id="K0KLA8"/>
<accession>K0KLA8</accession>
<evidence type="ECO:0000259" key="3">
    <source>
        <dbReference type="PROSITE" id="PS51823"/>
    </source>
</evidence>
<dbReference type="GO" id="GO:0005737">
    <property type="term" value="C:cytoplasm"/>
    <property type="evidence" value="ECO:0007669"/>
    <property type="project" value="TreeGrafter"/>
</dbReference>
<organism evidence="4 5">
    <name type="scientific">Wickerhamomyces ciferrii (strain ATCC 14091 / BCRC 22168 / CBS 111 / JCM 3599 / NBRC 0793 / NRRL Y-1031 F-60-10)</name>
    <name type="common">Yeast</name>
    <name type="synonym">Pichia ciferrii</name>
    <dbReference type="NCBI Taxonomy" id="1206466"/>
    <lineage>
        <taxon>Eukaryota</taxon>
        <taxon>Fungi</taxon>
        <taxon>Dikarya</taxon>
        <taxon>Ascomycota</taxon>
        <taxon>Saccharomycotina</taxon>
        <taxon>Saccharomycetes</taxon>
        <taxon>Phaffomycetales</taxon>
        <taxon>Wickerhamomycetaceae</taxon>
        <taxon>Wickerhamomyces</taxon>
    </lineage>
</organism>
<name>K0KLA8_WICCF</name>
<dbReference type="InterPro" id="IPR023231">
    <property type="entry name" value="GSKIP_dom_sf"/>
</dbReference>
<feature type="region of interest" description="Disordered" evidence="2">
    <location>
        <begin position="135"/>
        <end position="170"/>
    </location>
</feature>
<dbReference type="PANTHER" id="PTHR12601:SF6">
    <property type="entry name" value="CLUSTERED MITOCHONDRIA PROTEIN HOMOLOG"/>
    <property type="match status" value="1"/>
</dbReference>
<dbReference type="Gene3D" id="1.25.40.10">
    <property type="entry name" value="Tetratricopeptide repeat domain"/>
    <property type="match status" value="2"/>
</dbReference>
<evidence type="ECO:0000256" key="1">
    <source>
        <dbReference type="ARBA" id="ARBA00022490"/>
    </source>
</evidence>
<sequence length="1269" mass="143138">MAEEQPQNDTLTVNVSVKGAKPIELSLFKTETVNDVYQHIGVVPEAHHITSFDLFQQSQLLTPETLLADLVSSVQQKSIQLDLKPKTYTAKSILDHVAKTRDIVGLNEPETFGLNSGVSKINDLKLGKILENTVESEKEEEVLKETANGEESKAKEGEEEKPKAKELPKPTADEELEITQAIDNYFGELNADYYTPETIVTPAVRALHLSSWNPVPLNYKSQGHLAYIVVQTFESETLHVTGSTTGFFINKSSSSRFDPSPRENSNQSFTLYDLISKSSKNFLNIIKGNTDRLNSIDPITFLRPQTGFLANPWITKASNPSPDFGKTQFEDNTQRDFNDEYQSIKDFPTATLSDRIIRERLLTKTAYEFTSNAVKGALAVLTGAIAPMNPTDDSIDQIFLHNGIFFSFGVDASGFFETRGGNLAARASTNQDLKAIKFWNSVDAKGIYTLLTTIVDYAGKRVVCQTPVPGLFTSSEPKEVKNEETGEVELIDGEPLTKIDYGFDDASGTYKSNDEFVNALDPIRKAIHYKRVKVENGDGETVTNAEIKGMYGTDRRKYVLDLFNTTPLDVEFKDEHYHPEKEGSYPHRQLTTRIEAVQEWFATKGRELINKEAEKQGVDLSKKSEEGEENPKLVIDDEPILFTPDKCQTDENVRALSKFIKSDLIPSFLDSFDSLGNILPIDGAHLSSTMHKSGINIRYLGYIAQELEKRVKSSLESEEKTLIENKEASEAYEKKLEELKKKTEAKLKAKTEALQRGEEVPKDDDKDEEKLDDEEEDTDAYPVAESKHFQYFYEIVIQELIARAAKHVLRDQALSLPLDLVPALVSHFHNCLLGSSFNQTPQAIIEQSDFYNEKDLSFTKWTPEIVRELIFKDVQVWYRYDLPENWDAKFVKPVQLQREIALKFGIQWQQREYFFTKEAYEAHVQVLTKEKKSKRSRSVSPPASSEKLNVFEAQDVSLAPIIKDSIPRSTAGEQIFELGRQSLLQADESKKEEGLALISEAIAVYEQVYGQVHPEVAKLYATLAQLYQELGLKREATLLSRRSVAVSERTFGLDSHDTFVALLNLAFLEIENGSVVNMVKIYGLLTRIWGTIFSTQHVSLSSIVTNVIFYLERIGLNKVSLKLLNKLIDLTIKIHGKDSYAYGFLKYRYSYALAVDEKFKLALDSASEAYGALKISIGPKHYLTKQAKLLVDNFTAYQRVQSQNEKITKQRMKELAKKNQAEAQTQTVGKSNKSIKTKKEFESKSVDEVLAFVNGQAGSSKKNKKKNKK</sequence>
<dbReference type="Pfam" id="PF13374">
    <property type="entry name" value="TPR_10"/>
    <property type="match status" value="1"/>
</dbReference>
<evidence type="ECO:0000256" key="2">
    <source>
        <dbReference type="SAM" id="MobiDB-lite"/>
    </source>
</evidence>
<feature type="compositionally biased region" description="Basic and acidic residues" evidence="2">
    <location>
        <begin position="150"/>
        <end position="170"/>
    </location>
</feature>
<dbReference type="SUPFAM" id="SSF48452">
    <property type="entry name" value="TPR-like"/>
    <property type="match status" value="1"/>
</dbReference>
<evidence type="ECO:0000313" key="4">
    <source>
        <dbReference type="EMBL" id="CCH46040.1"/>
    </source>
</evidence>
<keyword evidence="1" id="KW-0963">Cytoplasm</keyword>
<gene>
    <name evidence="4" type="ORF">BN7_5628</name>
</gene>
<feature type="region of interest" description="Disordered" evidence="2">
    <location>
        <begin position="752"/>
        <end position="779"/>
    </location>
</feature>
<dbReference type="CDD" id="cd15466">
    <property type="entry name" value="CLU-central"/>
    <property type="match status" value="1"/>
</dbReference>